<dbReference type="InterPro" id="IPR006885">
    <property type="entry name" value="NADH_UbQ_FeS_4_mit-like"/>
</dbReference>
<comment type="subcellular location">
    <subcellularLocation>
        <location evidence="1">Membrane</location>
    </subcellularLocation>
</comment>
<keyword evidence="6" id="KW-0472">Membrane</keyword>
<dbReference type="PANTHER" id="PTHR12219:SF8">
    <property type="entry name" value="NADH DEHYDROGENASE [UBIQUINONE] IRON-SULFUR PROTEIN 4, MITOCHONDRIAL"/>
    <property type="match status" value="1"/>
</dbReference>
<evidence type="ECO:0000313" key="8">
    <source>
        <dbReference type="Proteomes" id="UP000245765"/>
    </source>
</evidence>
<evidence type="ECO:0000256" key="5">
    <source>
        <dbReference type="ARBA" id="ARBA00022982"/>
    </source>
</evidence>
<keyword evidence="2" id="KW-0813">Transport</keyword>
<name>A0A317F4E5_9PROT</name>
<evidence type="ECO:0000256" key="1">
    <source>
        <dbReference type="ARBA" id="ARBA00004370"/>
    </source>
</evidence>
<keyword evidence="5" id="KW-0249">Electron transport</keyword>
<dbReference type="Pfam" id="PF04800">
    <property type="entry name" value="NDUS4"/>
    <property type="match status" value="1"/>
</dbReference>
<dbReference type="EMBL" id="QGNA01000009">
    <property type="protein sequence ID" value="PWS34041.1"/>
    <property type="molecule type" value="Genomic_DNA"/>
</dbReference>
<organism evidence="7 8">
    <name type="scientific">Falsiroseomonas bella</name>
    <dbReference type="NCBI Taxonomy" id="2184016"/>
    <lineage>
        <taxon>Bacteria</taxon>
        <taxon>Pseudomonadati</taxon>
        <taxon>Pseudomonadota</taxon>
        <taxon>Alphaproteobacteria</taxon>
        <taxon>Acetobacterales</taxon>
        <taxon>Roseomonadaceae</taxon>
        <taxon>Falsiroseomonas</taxon>
    </lineage>
</organism>
<accession>A0A317F4E5</accession>
<comment type="caution">
    <text evidence="7">The sequence shown here is derived from an EMBL/GenBank/DDBJ whole genome shotgun (WGS) entry which is preliminary data.</text>
</comment>
<dbReference type="PANTHER" id="PTHR12219">
    <property type="entry name" value="NADH-UBIQUINONE OXIDOREDUCTASE"/>
    <property type="match status" value="1"/>
</dbReference>
<dbReference type="GO" id="GO:0022900">
    <property type="term" value="P:electron transport chain"/>
    <property type="evidence" value="ECO:0007669"/>
    <property type="project" value="InterPro"/>
</dbReference>
<evidence type="ECO:0000256" key="4">
    <source>
        <dbReference type="ARBA" id="ARBA00022946"/>
    </source>
</evidence>
<dbReference type="GO" id="GO:0016020">
    <property type="term" value="C:membrane"/>
    <property type="evidence" value="ECO:0007669"/>
    <property type="project" value="UniProtKB-SubCell"/>
</dbReference>
<evidence type="ECO:0000313" key="7">
    <source>
        <dbReference type="EMBL" id="PWS34041.1"/>
    </source>
</evidence>
<keyword evidence="4" id="KW-0809">Transit peptide</keyword>
<keyword evidence="3" id="KW-0679">Respiratory chain</keyword>
<dbReference type="Gene3D" id="3.30.160.190">
    <property type="entry name" value="atu1810 like domain"/>
    <property type="match status" value="1"/>
</dbReference>
<dbReference type="RefSeq" id="WP_109873702.1">
    <property type="nucleotide sequence ID" value="NZ_QGNA01000009.1"/>
</dbReference>
<gene>
    <name evidence="7" type="ORF">DFH01_27310</name>
</gene>
<dbReference type="OrthoDB" id="9799572at2"/>
<keyword evidence="8" id="KW-1185">Reference proteome</keyword>
<dbReference type="AlphaFoldDB" id="A0A317F4E5"/>
<proteinExistence type="predicted"/>
<evidence type="ECO:0000256" key="6">
    <source>
        <dbReference type="ARBA" id="ARBA00023136"/>
    </source>
</evidence>
<evidence type="ECO:0000256" key="2">
    <source>
        <dbReference type="ARBA" id="ARBA00022448"/>
    </source>
</evidence>
<protein>
    <submittedName>
        <fullName evidence="7">Oxidoreductase</fullName>
    </submittedName>
</protein>
<dbReference type="Proteomes" id="UP000245765">
    <property type="component" value="Unassembled WGS sequence"/>
</dbReference>
<sequence length="104" mass="11887">MQKARIYRTPKSAMQSGRARARDWTLQYEPGEPKRIDPLMGWSGSGDTRAQVRLAFRSCEDAVAWCEAKGVPYEVEAPPPVRADIKPKSYADNFRFGRTDNWTH</sequence>
<evidence type="ECO:0000256" key="3">
    <source>
        <dbReference type="ARBA" id="ARBA00022660"/>
    </source>
</evidence>
<dbReference type="InterPro" id="IPR038532">
    <property type="entry name" value="NDUFS4-like_sf"/>
</dbReference>
<reference evidence="8" key="1">
    <citation type="submission" date="2018-05" db="EMBL/GenBank/DDBJ databases">
        <authorList>
            <person name="Du Z."/>
            <person name="Wang X."/>
        </authorList>
    </citation>
    <scope>NUCLEOTIDE SEQUENCE [LARGE SCALE GENOMIC DNA]</scope>
    <source>
        <strain evidence="8">CQN31</strain>
    </source>
</reference>